<dbReference type="AlphaFoldDB" id="A0AAE3G3J6"/>
<accession>A0AAE3G3J6</accession>
<dbReference type="PANTHER" id="PTHR33279">
    <property type="entry name" value="SULFUR CARRIER PROTEIN YEDF-RELATED"/>
    <property type="match status" value="1"/>
</dbReference>
<dbReference type="InterPro" id="IPR001455">
    <property type="entry name" value="TusA-like"/>
</dbReference>
<dbReference type="EMBL" id="JALJXV010000005">
    <property type="protein sequence ID" value="MCP1675165.1"/>
    <property type="molecule type" value="Genomic_DNA"/>
</dbReference>
<dbReference type="EC" id="2.8.1.-" evidence="3"/>
<gene>
    <name evidence="3" type="ORF">J2T57_002313</name>
</gene>
<keyword evidence="3" id="KW-0808">Transferase</keyword>
<evidence type="ECO:0000259" key="2">
    <source>
        <dbReference type="PROSITE" id="PS01148"/>
    </source>
</evidence>
<name>A0AAE3G3J6_9GAMM</name>
<keyword evidence="4" id="KW-1185">Reference proteome</keyword>
<reference evidence="3" key="1">
    <citation type="submission" date="2022-03" db="EMBL/GenBank/DDBJ databases">
        <title>Genomic Encyclopedia of Type Strains, Phase III (KMG-III): the genomes of soil and plant-associated and newly described type strains.</title>
        <authorList>
            <person name="Whitman W."/>
        </authorList>
    </citation>
    <scope>NUCLEOTIDE SEQUENCE</scope>
    <source>
        <strain evidence="3">ANL 6-2</strain>
    </source>
</reference>
<organism evidence="3 4">
    <name type="scientific">Natronocella acetinitrilica</name>
    <dbReference type="NCBI Taxonomy" id="414046"/>
    <lineage>
        <taxon>Bacteria</taxon>
        <taxon>Pseudomonadati</taxon>
        <taxon>Pseudomonadota</taxon>
        <taxon>Gammaproteobacteria</taxon>
        <taxon>Chromatiales</taxon>
        <taxon>Ectothiorhodospiraceae</taxon>
        <taxon>Natronocella</taxon>
    </lineage>
</organism>
<dbReference type="RefSeq" id="WP_253478202.1">
    <property type="nucleotide sequence ID" value="NZ_JALJXV010000005.1"/>
</dbReference>
<dbReference type="PROSITE" id="PS01148">
    <property type="entry name" value="UPF0033"/>
    <property type="match status" value="1"/>
</dbReference>
<protein>
    <submittedName>
        <fullName evidence="3">tRNA 2-thiouridine synthesizing protein A</fullName>
        <ecNumber evidence="3">2.8.1.-</ecNumber>
    </submittedName>
</protein>
<dbReference type="PANTHER" id="PTHR33279:SF6">
    <property type="entry name" value="SULFUR CARRIER PROTEIN YEDF-RELATED"/>
    <property type="match status" value="1"/>
</dbReference>
<comment type="similarity">
    <text evidence="1">Belongs to the sulfur carrier protein TusA family.</text>
</comment>
<evidence type="ECO:0000313" key="4">
    <source>
        <dbReference type="Proteomes" id="UP001205843"/>
    </source>
</evidence>
<proteinExistence type="inferred from homology"/>
<dbReference type="SUPFAM" id="SSF64307">
    <property type="entry name" value="SirA-like"/>
    <property type="match status" value="1"/>
</dbReference>
<dbReference type="CDD" id="cd00291">
    <property type="entry name" value="SirA_YedF_YeeD"/>
    <property type="match status" value="1"/>
</dbReference>
<dbReference type="Proteomes" id="UP001205843">
    <property type="component" value="Unassembled WGS sequence"/>
</dbReference>
<dbReference type="Gene3D" id="3.30.110.40">
    <property type="entry name" value="TusA-like domain"/>
    <property type="match status" value="1"/>
</dbReference>
<feature type="domain" description="UPF0033" evidence="2">
    <location>
        <begin position="9"/>
        <end position="33"/>
    </location>
</feature>
<sequence>MTNQHQHQLDARGLNCPLPILQTKRALLRLAVGEVLRVEATDPHAVIDFLAFTEKTNHRMLSHREQDGVYIFLVEKGED</sequence>
<evidence type="ECO:0000313" key="3">
    <source>
        <dbReference type="EMBL" id="MCP1675165.1"/>
    </source>
</evidence>
<comment type="caution">
    <text evidence="3">The sequence shown here is derived from an EMBL/GenBank/DDBJ whole genome shotgun (WGS) entry which is preliminary data.</text>
</comment>
<dbReference type="InterPro" id="IPR036868">
    <property type="entry name" value="TusA-like_sf"/>
</dbReference>
<dbReference type="GO" id="GO:0016740">
    <property type="term" value="F:transferase activity"/>
    <property type="evidence" value="ECO:0007669"/>
    <property type="project" value="UniProtKB-KW"/>
</dbReference>
<evidence type="ECO:0000256" key="1">
    <source>
        <dbReference type="ARBA" id="ARBA00008984"/>
    </source>
</evidence>
<dbReference type="Pfam" id="PF01206">
    <property type="entry name" value="TusA"/>
    <property type="match status" value="1"/>
</dbReference>